<accession>A0AAV7CXP4</accession>
<comment type="subcellular location">
    <subcellularLocation>
        <location evidence="1">Membrane</location>
        <topology evidence="1">Single-pass type I membrane protein</topology>
    </subcellularLocation>
</comment>
<dbReference type="CDD" id="cd00063">
    <property type="entry name" value="FN3"/>
    <property type="match status" value="1"/>
</dbReference>
<dbReference type="Gene3D" id="2.60.40.10">
    <property type="entry name" value="Immunoglobulins"/>
    <property type="match status" value="2"/>
</dbReference>
<feature type="signal peptide" evidence="9">
    <location>
        <begin position="1"/>
        <end position="26"/>
    </location>
</feature>
<evidence type="ECO:0000259" key="10">
    <source>
        <dbReference type="Pfam" id="PF09240"/>
    </source>
</evidence>
<evidence type="ECO:0000256" key="8">
    <source>
        <dbReference type="SAM" id="Phobius"/>
    </source>
</evidence>
<feature type="transmembrane region" description="Helical" evidence="8">
    <location>
        <begin position="351"/>
        <end position="369"/>
    </location>
</feature>
<evidence type="ECO:0000256" key="1">
    <source>
        <dbReference type="ARBA" id="ARBA00004479"/>
    </source>
</evidence>
<dbReference type="SUPFAM" id="SSF49265">
    <property type="entry name" value="Fibronectin type III"/>
    <property type="match status" value="2"/>
</dbReference>
<sequence length="427" mass="49695">MMAYQGIKYVLLLHLTNMMVFNQVDETDCSGNFILQQPNVTVSSFGFNSIKVSWEAEEIVEKGHLNVCYNFSFGFSDKPLKKLQWIKMTNENDHKIKLHMHPQVVGSVSNGLCDSNLRIKFQSKPAKFIYTAPPVYITNVSCILFRITSLNCSWDFRTNAPQDTNYSFALRLNLKWVFCTHYLKRHKKNVGCYMEDVFWEYSDGGYPDKITIGFFSDSNNFSKTFQPEAVEILTPPRNIQVLSKNGDIIIQWYPPLSIAITRSEDEMTSTYDYGKERTFKYEIHVVENKSKHIFRRINNTLKHEQIFTDLTKDKQYYIQIRARHTHQSTKMWGEWSTPVFINKDKNVFPEWILIVIVPAFFATLAFYFCKRYMKKLLATQIPYPSRNIKLFLHMNGSNDIGAQATIGTQIEQSVPLSDIEIVRTTGD</sequence>
<dbReference type="EMBL" id="WNYA01000002">
    <property type="protein sequence ID" value="KAG8589924.1"/>
    <property type="molecule type" value="Genomic_DNA"/>
</dbReference>
<evidence type="ECO:0000313" key="11">
    <source>
        <dbReference type="EMBL" id="KAG8589924.1"/>
    </source>
</evidence>
<evidence type="ECO:0000256" key="5">
    <source>
        <dbReference type="ARBA" id="ARBA00023136"/>
    </source>
</evidence>
<keyword evidence="6" id="KW-0675">Receptor</keyword>
<feature type="chain" id="PRO_5043709110" description="Type I cytokine receptor cytokine-binding domain-containing protein" evidence="9">
    <location>
        <begin position="27"/>
        <end position="427"/>
    </location>
</feature>
<evidence type="ECO:0000256" key="4">
    <source>
        <dbReference type="ARBA" id="ARBA00022989"/>
    </source>
</evidence>
<dbReference type="PANTHER" id="PTHR23037">
    <property type="entry name" value="CYTOKINE RECEPTOR"/>
    <property type="match status" value="1"/>
</dbReference>
<name>A0AAV7CXP4_ENGPU</name>
<dbReference type="InterPro" id="IPR015321">
    <property type="entry name" value="TypeI_recpt_CBD"/>
</dbReference>
<keyword evidence="3 9" id="KW-0732">Signal</keyword>
<evidence type="ECO:0000313" key="12">
    <source>
        <dbReference type="Proteomes" id="UP000824782"/>
    </source>
</evidence>
<gene>
    <name evidence="11" type="ORF">GDO81_006565</name>
</gene>
<dbReference type="Pfam" id="PF09240">
    <property type="entry name" value="IL6Ra-bind"/>
    <property type="match status" value="1"/>
</dbReference>
<dbReference type="GO" id="GO:0009897">
    <property type="term" value="C:external side of plasma membrane"/>
    <property type="evidence" value="ECO:0007669"/>
    <property type="project" value="TreeGrafter"/>
</dbReference>
<evidence type="ECO:0000256" key="9">
    <source>
        <dbReference type="SAM" id="SignalP"/>
    </source>
</evidence>
<keyword evidence="4 8" id="KW-1133">Transmembrane helix</keyword>
<dbReference type="InterPro" id="IPR036116">
    <property type="entry name" value="FN3_sf"/>
</dbReference>
<evidence type="ECO:0000256" key="6">
    <source>
        <dbReference type="ARBA" id="ARBA00023170"/>
    </source>
</evidence>
<dbReference type="PANTHER" id="PTHR23037:SF46">
    <property type="entry name" value="INTERLEUKIN 5 RECEPTOR SUBUNIT ALPHA"/>
    <property type="match status" value="1"/>
</dbReference>
<evidence type="ECO:0000256" key="3">
    <source>
        <dbReference type="ARBA" id="ARBA00022729"/>
    </source>
</evidence>
<keyword evidence="7" id="KW-0325">Glycoprotein</keyword>
<feature type="domain" description="Type I cytokine receptor cytokine-binding" evidence="10">
    <location>
        <begin position="139"/>
        <end position="230"/>
    </location>
</feature>
<dbReference type="AlphaFoldDB" id="A0AAV7CXP4"/>
<dbReference type="InterPro" id="IPR013783">
    <property type="entry name" value="Ig-like_fold"/>
</dbReference>
<dbReference type="InterPro" id="IPR003961">
    <property type="entry name" value="FN3_dom"/>
</dbReference>
<proteinExistence type="predicted"/>
<keyword evidence="5 8" id="KW-0472">Membrane</keyword>
<evidence type="ECO:0000256" key="7">
    <source>
        <dbReference type="ARBA" id="ARBA00023180"/>
    </source>
</evidence>
<dbReference type="Proteomes" id="UP000824782">
    <property type="component" value="Unassembled WGS sequence"/>
</dbReference>
<organism evidence="11 12">
    <name type="scientific">Engystomops pustulosus</name>
    <name type="common">Tungara frog</name>
    <name type="synonym">Physalaemus pustulosus</name>
    <dbReference type="NCBI Taxonomy" id="76066"/>
    <lineage>
        <taxon>Eukaryota</taxon>
        <taxon>Metazoa</taxon>
        <taxon>Chordata</taxon>
        <taxon>Craniata</taxon>
        <taxon>Vertebrata</taxon>
        <taxon>Euteleostomi</taxon>
        <taxon>Amphibia</taxon>
        <taxon>Batrachia</taxon>
        <taxon>Anura</taxon>
        <taxon>Neobatrachia</taxon>
        <taxon>Hyloidea</taxon>
        <taxon>Leptodactylidae</taxon>
        <taxon>Leiuperinae</taxon>
        <taxon>Engystomops</taxon>
    </lineage>
</organism>
<keyword evidence="2 8" id="KW-0812">Transmembrane</keyword>
<comment type="caution">
    <text evidence="11">The sequence shown here is derived from an EMBL/GenBank/DDBJ whole genome shotgun (WGS) entry which is preliminary data.</text>
</comment>
<evidence type="ECO:0000256" key="2">
    <source>
        <dbReference type="ARBA" id="ARBA00022692"/>
    </source>
</evidence>
<protein>
    <recommendedName>
        <fullName evidence="10">Type I cytokine receptor cytokine-binding domain-containing protein</fullName>
    </recommendedName>
</protein>
<keyword evidence="12" id="KW-1185">Reference proteome</keyword>
<reference evidence="11" key="1">
    <citation type="thesis" date="2020" institute="ProQuest LLC" country="789 East Eisenhower Parkway, Ann Arbor, MI, USA">
        <title>Comparative Genomics and Chromosome Evolution.</title>
        <authorList>
            <person name="Mudd A.B."/>
        </authorList>
    </citation>
    <scope>NUCLEOTIDE SEQUENCE</scope>
    <source>
        <strain evidence="11">237g6f4</strain>
        <tissue evidence="11">Blood</tissue>
    </source>
</reference>
<dbReference type="GO" id="GO:0004896">
    <property type="term" value="F:cytokine receptor activity"/>
    <property type="evidence" value="ECO:0007669"/>
    <property type="project" value="TreeGrafter"/>
</dbReference>